<reference evidence="1" key="1">
    <citation type="submission" date="2023-05" db="EMBL/GenBank/DDBJ databases">
        <authorList>
            <consortium name="ELIXIR-Norway"/>
        </authorList>
    </citation>
    <scope>NUCLEOTIDE SEQUENCE</scope>
</reference>
<accession>A0ACB0EWM5</accession>
<organism evidence="1 2">
    <name type="scientific">Rangifer tarandus platyrhynchus</name>
    <name type="common">Svalbard reindeer</name>
    <dbReference type="NCBI Taxonomy" id="3082113"/>
    <lineage>
        <taxon>Eukaryota</taxon>
        <taxon>Metazoa</taxon>
        <taxon>Chordata</taxon>
        <taxon>Craniata</taxon>
        <taxon>Vertebrata</taxon>
        <taxon>Euteleostomi</taxon>
        <taxon>Mammalia</taxon>
        <taxon>Eutheria</taxon>
        <taxon>Laurasiatheria</taxon>
        <taxon>Artiodactyla</taxon>
        <taxon>Ruminantia</taxon>
        <taxon>Pecora</taxon>
        <taxon>Cervidae</taxon>
        <taxon>Odocoileinae</taxon>
        <taxon>Rangifer</taxon>
    </lineage>
</organism>
<sequence>MDRRPQGPEESGPPRIPKAGGADSRRTLPGTDLPRLTRRGDESEGNPVSLIHEHSLLQRQPRKQKRPQDVSTEEDWGPSQPEMASVRAPGLGRSGLPRSSGRHVVGVPSWWKATLAPLAPPPTASARPELVPAALRAVMCLDCWRPAGGGVCAVRTIYAMSLSPSGCKEIERLRTGPCTLPLTHALASSPQQCSEPTLGLKLTETGGHRGPPYNGKIRGRSLERDPDGLEMRSSAQGVPSRAWKCFKGPGAGSGGRVTRERSLPPPASRWPPGPACRVGASECQPDVGPAFSMSEINQTHPDHDLWKRLGSAGLARLQAHLQPQESRGWQK</sequence>
<evidence type="ECO:0000313" key="2">
    <source>
        <dbReference type="Proteomes" id="UP001162501"/>
    </source>
</evidence>
<proteinExistence type="predicted"/>
<dbReference type="Proteomes" id="UP001162501">
    <property type="component" value="Chromosome 28"/>
</dbReference>
<dbReference type="EMBL" id="OX596112">
    <property type="protein sequence ID" value="CAI9704974.1"/>
    <property type="molecule type" value="Genomic_DNA"/>
</dbReference>
<protein>
    <submittedName>
        <fullName evidence="1">Uncharacterized protein</fullName>
    </submittedName>
</protein>
<evidence type="ECO:0000313" key="1">
    <source>
        <dbReference type="EMBL" id="CAI9704974.1"/>
    </source>
</evidence>
<name>A0ACB0EWM5_RANTA</name>
<gene>
    <name evidence="1" type="ORF">MRATA1EN3_LOCUS16187</name>
</gene>